<accession>A0ACB7XRS0</accession>
<proteinExistence type="predicted"/>
<reference evidence="1 2" key="1">
    <citation type="journal article" date="2021" name="Hortic Res">
        <title>High-quality reference genome and annotation aids understanding of berry development for evergreen blueberry (Vaccinium darrowii).</title>
        <authorList>
            <person name="Yu J."/>
            <person name="Hulse-Kemp A.M."/>
            <person name="Babiker E."/>
            <person name="Staton M."/>
        </authorList>
    </citation>
    <scope>NUCLEOTIDE SEQUENCE [LARGE SCALE GENOMIC DNA]</scope>
    <source>
        <strain evidence="2">cv. NJ 8807/NJ 8810</strain>
        <tissue evidence="1">Young leaf</tissue>
    </source>
</reference>
<dbReference type="EMBL" id="CM037151">
    <property type="protein sequence ID" value="KAH7843688.1"/>
    <property type="molecule type" value="Genomic_DNA"/>
</dbReference>
<evidence type="ECO:0000313" key="1">
    <source>
        <dbReference type="EMBL" id="KAH7843688.1"/>
    </source>
</evidence>
<evidence type="ECO:0000313" key="2">
    <source>
        <dbReference type="Proteomes" id="UP000828048"/>
    </source>
</evidence>
<protein>
    <submittedName>
        <fullName evidence="1">Uncharacterized protein</fullName>
    </submittedName>
</protein>
<name>A0ACB7XRS0_9ERIC</name>
<comment type="caution">
    <text evidence="1">The sequence shown here is derived from an EMBL/GenBank/DDBJ whole genome shotgun (WGS) entry which is preliminary data.</text>
</comment>
<keyword evidence="2" id="KW-1185">Reference proteome</keyword>
<organism evidence="1 2">
    <name type="scientific">Vaccinium darrowii</name>
    <dbReference type="NCBI Taxonomy" id="229202"/>
    <lineage>
        <taxon>Eukaryota</taxon>
        <taxon>Viridiplantae</taxon>
        <taxon>Streptophyta</taxon>
        <taxon>Embryophyta</taxon>
        <taxon>Tracheophyta</taxon>
        <taxon>Spermatophyta</taxon>
        <taxon>Magnoliopsida</taxon>
        <taxon>eudicotyledons</taxon>
        <taxon>Gunneridae</taxon>
        <taxon>Pentapetalae</taxon>
        <taxon>asterids</taxon>
        <taxon>Ericales</taxon>
        <taxon>Ericaceae</taxon>
        <taxon>Vaccinioideae</taxon>
        <taxon>Vaccinieae</taxon>
        <taxon>Vaccinium</taxon>
    </lineage>
</organism>
<sequence length="174" mass="19727">MVLMAPASIFFLMKEMDEEKRREEKRREERGLQQQQQQSGSRPLIPDDKLALPAPTPTIQVDMLDYNSFTISVLKNSCLTYFGEVCMQICYLVGDESIAFLLLAAFQTGYKEVLIKAQTAALAVASKFLTILTKEEMKLYEAGQSSMAAFKKWRMGGPRFQKASVLGRKRRPSD</sequence>
<dbReference type="Proteomes" id="UP000828048">
    <property type="component" value="Chromosome 1"/>
</dbReference>
<gene>
    <name evidence="1" type="ORF">Vadar_019629</name>
</gene>